<dbReference type="Gene3D" id="3.50.50.60">
    <property type="entry name" value="FAD/NAD(P)-binding domain"/>
    <property type="match status" value="1"/>
</dbReference>
<dbReference type="EMBL" id="LXQC01000113">
    <property type="protein sequence ID" value="TFE70701.1"/>
    <property type="molecule type" value="Genomic_DNA"/>
</dbReference>
<dbReference type="PANTHER" id="PTHR13847:SF287">
    <property type="entry name" value="FAD-DEPENDENT OXIDOREDUCTASE DOMAIN-CONTAINING PROTEIN 1"/>
    <property type="match status" value="1"/>
</dbReference>
<organism evidence="3 4">
    <name type="scientific">Methylacidiphilum caldifontis</name>
    <dbReference type="NCBI Taxonomy" id="2795386"/>
    <lineage>
        <taxon>Bacteria</taxon>
        <taxon>Pseudomonadati</taxon>
        <taxon>Verrucomicrobiota</taxon>
        <taxon>Methylacidiphilae</taxon>
        <taxon>Methylacidiphilales</taxon>
        <taxon>Methylacidiphilaceae</taxon>
        <taxon>Methylacidiphilum (ex Ratnadevi et al. 2023)</taxon>
    </lineage>
</organism>
<evidence type="ECO:0000256" key="1">
    <source>
        <dbReference type="ARBA" id="ARBA00023002"/>
    </source>
</evidence>
<keyword evidence="4" id="KW-1185">Reference proteome</keyword>
<dbReference type="InterPro" id="IPR006076">
    <property type="entry name" value="FAD-dep_OxRdtase"/>
</dbReference>
<evidence type="ECO:0000313" key="4">
    <source>
        <dbReference type="Proteomes" id="UP000297713"/>
    </source>
</evidence>
<comment type="caution">
    <text evidence="3">The sequence shown here is derived from an EMBL/GenBank/DDBJ whole genome shotgun (WGS) entry which is preliminary data.</text>
</comment>
<dbReference type="SUPFAM" id="SSF51905">
    <property type="entry name" value="FAD/NAD(P)-binding domain"/>
    <property type="match status" value="1"/>
</dbReference>
<dbReference type="Gene3D" id="3.30.9.10">
    <property type="entry name" value="D-Amino Acid Oxidase, subunit A, domain 2"/>
    <property type="match status" value="1"/>
</dbReference>
<protein>
    <submittedName>
        <fullName evidence="3">Amino acid oxidase</fullName>
    </submittedName>
</protein>
<keyword evidence="1" id="KW-0560">Oxidoreductase</keyword>
<gene>
    <name evidence="3" type="ORF">A7Q10_06485</name>
</gene>
<sequence length="377" mass="41757">MEKADCIIIGAGIAGASVGFHLAQKGLSVIILEKESSAGYHSTGRSAVFFRGSHGLPHVRILTWASKKFFESPPEIFQHPLTTPRMALFIARKEKKDLLEKWFLKNQSPELSLRKISVEEALEFVPILKKESVDGGGIIETTGKDIHQPELLQGFLKGVIQNGGKIYFNTPVSHIEKQQIGWRVEGAKGLYVGNVLINAAGAWADEVAKQASIKPLGIVPKKRTVITFDPPPDYSIIHWPMVIEIGEEFYFKPHHNEILASPADQTPSIPCDAKPDESDCMLAQKRIEKATRLKIQKINRKWAGLRSFVKDQIPVIGFDPEKAGFFWVAALGGSGIETSPAVGEISSCLITSEALPDHYSHLNIELEHYSPIRLKQE</sequence>
<feature type="domain" description="FAD dependent oxidoreductase" evidence="2">
    <location>
        <begin position="5"/>
        <end position="345"/>
    </location>
</feature>
<evidence type="ECO:0000313" key="3">
    <source>
        <dbReference type="EMBL" id="TFE70701.1"/>
    </source>
</evidence>
<dbReference type="RefSeq" id="WP_134439658.1">
    <property type="nucleotide sequence ID" value="NZ_LXQC01000113.1"/>
</dbReference>
<dbReference type="AlphaFoldDB" id="A0A4Y8PFH7"/>
<dbReference type="InterPro" id="IPR036188">
    <property type="entry name" value="FAD/NAD-bd_sf"/>
</dbReference>
<name>A0A4Y8PFH7_9BACT</name>
<dbReference type="Pfam" id="PF01266">
    <property type="entry name" value="DAO"/>
    <property type="match status" value="1"/>
</dbReference>
<proteinExistence type="predicted"/>
<accession>A0A4Y8PFH7</accession>
<dbReference type="PANTHER" id="PTHR13847">
    <property type="entry name" value="SARCOSINE DEHYDROGENASE-RELATED"/>
    <property type="match status" value="1"/>
</dbReference>
<evidence type="ECO:0000259" key="2">
    <source>
        <dbReference type="Pfam" id="PF01266"/>
    </source>
</evidence>
<dbReference type="Proteomes" id="UP000297713">
    <property type="component" value="Unassembled WGS sequence"/>
</dbReference>
<reference evidence="3 4" key="1">
    <citation type="submission" date="2016-05" db="EMBL/GenBank/DDBJ databases">
        <title>Diversity and Homogeneity among Thermoacidophilic Verrucomicrobia Methanotrophs Linked with Geographical Origin.</title>
        <authorList>
            <person name="Erikstad H.-A."/>
            <person name="Smestad N.B."/>
            <person name="Ceballos R.M."/>
            <person name="Birkeland N.-K."/>
        </authorList>
    </citation>
    <scope>NUCLEOTIDE SEQUENCE [LARGE SCALE GENOMIC DNA]</scope>
    <source>
        <strain evidence="3 4">Phi</strain>
    </source>
</reference>
<dbReference type="GO" id="GO:0016491">
    <property type="term" value="F:oxidoreductase activity"/>
    <property type="evidence" value="ECO:0007669"/>
    <property type="project" value="UniProtKB-KW"/>
</dbReference>
<dbReference type="OrthoDB" id="9801699at2"/>
<dbReference type="GO" id="GO:0005737">
    <property type="term" value="C:cytoplasm"/>
    <property type="evidence" value="ECO:0007669"/>
    <property type="project" value="TreeGrafter"/>
</dbReference>